<dbReference type="InterPro" id="IPR017972">
    <property type="entry name" value="Cyt_P450_CS"/>
</dbReference>
<evidence type="ECO:0000313" key="6">
    <source>
        <dbReference type="EMBL" id="CZR62881.1"/>
    </source>
</evidence>
<evidence type="ECO:0000256" key="5">
    <source>
        <dbReference type="SAM" id="MobiDB-lite"/>
    </source>
</evidence>
<gene>
    <name evidence="6" type="ORF">PAC_12778</name>
</gene>
<name>A0A1L7XCX9_9HELO</name>
<reference evidence="6 7" key="1">
    <citation type="submission" date="2016-03" db="EMBL/GenBank/DDBJ databases">
        <authorList>
            <person name="Ploux O."/>
        </authorList>
    </citation>
    <scope>NUCLEOTIDE SEQUENCE [LARGE SCALE GENOMIC DNA]</scope>
    <source>
        <strain evidence="6 7">UAMH 11012</strain>
    </source>
</reference>
<evidence type="ECO:0000256" key="4">
    <source>
        <dbReference type="ARBA" id="ARBA00023004"/>
    </source>
</evidence>
<comment type="cofactor">
    <cofactor evidence="1">
        <name>heme</name>
        <dbReference type="ChEBI" id="CHEBI:30413"/>
    </cofactor>
</comment>
<evidence type="ECO:0000313" key="7">
    <source>
        <dbReference type="Proteomes" id="UP000184330"/>
    </source>
</evidence>
<feature type="compositionally biased region" description="Low complexity" evidence="5">
    <location>
        <begin position="123"/>
        <end position="138"/>
    </location>
</feature>
<feature type="region of interest" description="Disordered" evidence="5">
    <location>
        <begin position="93"/>
        <end position="138"/>
    </location>
</feature>
<evidence type="ECO:0000256" key="2">
    <source>
        <dbReference type="ARBA" id="ARBA00010617"/>
    </source>
</evidence>
<feature type="compositionally biased region" description="Pro residues" evidence="5">
    <location>
        <begin position="104"/>
        <end position="116"/>
    </location>
</feature>
<evidence type="ECO:0000256" key="1">
    <source>
        <dbReference type="ARBA" id="ARBA00001971"/>
    </source>
</evidence>
<accession>A0A1L7XCX9</accession>
<dbReference type="GO" id="GO:0020037">
    <property type="term" value="F:heme binding"/>
    <property type="evidence" value="ECO:0007669"/>
    <property type="project" value="InterPro"/>
</dbReference>
<protein>
    <recommendedName>
        <fullName evidence="8">Cytochrome P450</fullName>
    </recommendedName>
</protein>
<dbReference type="GO" id="GO:0005506">
    <property type="term" value="F:iron ion binding"/>
    <property type="evidence" value="ECO:0007669"/>
    <property type="project" value="InterPro"/>
</dbReference>
<evidence type="ECO:0000256" key="3">
    <source>
        <dbReference type="ARBA" id="ARBA00022723"/>
    </source>
</evidence>
<dbReference type="STRING" id="576137.A0A1L7XCX9"/>
<dbReference type="PROSITE" id="PS00086">
    <property type="entry name" value="CYTOCHROME_P450"/>
    <property type="match status" value="1"/>
</dbReference>
<dbReference type="InterPro" id="IPR050121">
    <property type="entry name" value="Cytochrome_P450_monoxygenase"/>
</dbReference>
<sequence>MLIYFITRPRRQRPPRQRSHISYLCSLGWCFIEKSPSLRKPLFRGRSILLSLCLQWGISCFYRDCTRADKLYYCHPQPQPCLRLSSSPLRHSLQQSQHRLPRKPISPLPMPRPLHPPSNVDASTVITSTSTSTTSQPTPTSFSLIGSISGVNYVLSHNGASGTNMIAKSVEIASPPNVIFTFDNAGHLVSLAGFKAAIPSPFNDPQVRDDRGALSCTASGGTVNYLSFYKANSFGIAAMASSSNLDPTYNTPFTFRGTACITQALSAQSSADDIKSQKFGAWRSLRNINCRSLNSMVEHEYRQHNGSNPDHCKFDKDIQFGSSVSPIALHSQKVQKSLNRFLNQIELIPKEKRASVRAELATAMKSSTGPIGLTALEQLPYLTGCVQESIRLSYRVSTRLQHIAPDETLVFNDDSKQFLPERWIGHPYLDKYLVSFSKGTRLCIGVNLAYAELYIGIARVFRRLGSVDVRGSEDEGFLELLETTNDGVEMKKDVFIPLTGKGSKGARVLIKKW</sequence>
<organism evidence="6 7">
    <name type="scientific">Phialocephala subalpina</name>
    <dbReference type="NCBI Taxonomy" id="576137"/>
    <lineage>
        <taxon>Eukaryota</taxon>
        <taxon>Fungi</taxon>
        <taxon>Dikarya</taxon>
        <taxon>Ascomycota</taxon>
        <taxon>Pezizomycotina</taxon>
        <taxon>Leotiomycetes</taxon>
        <taxon>Helotiales</taxon>
        <taxon>Mollisiaceae</taxon>
        <taxon>Phialocephala</taxon>
        <taxon>Phialocephala fortinii species complex</taxon>
    </lineage>
</organism>
<proteinExistence type="inferred from homology"/>
<dbReference type="PANTHER" id="PTHR24305:SF166">
    <property type="entry name" value="CYTOCHROME P450 12A4, MITOCHONDRIAL-RELATED"/>
    <property type="match status" value="1"/>
</dbReference>
<dbReference type="OrthoDB" id="3945418at2759"/>
<dbReference type="AlphaFoldDB" id="A0A1L7XCX9"/>
<dbReference type="Gene3D" id="1.10.630.10">
    <property type="entry name" value="Cytochrome P450"/>
    <property type="match status" value="1"/>
</dbReference>
<keyword evidence="7" id="KW-1185">Reference proteome</keyword>
<keyword evidence="4" id="KW-0408">Iron</keyword>
<dbReference type="GO" id="GO:0004497">
    <property type="term" value="F:monooxygenase activity"/>
    <property type="evidence" value="ECO:0007669"/>
    <property type="project" value="InterPro"/>
</dbReference>
<dbReference type="InterPro" id="IPR036396">
    <property type="entry name" value="Cyt_P450_sf"/>
</dbReference>
<evidence type="ECO:0008006" key="8">
    <source>
        <dbReference type="Google" id="ProtNLM"/>
    </source>
</evidence>
<dbReference type="EMBL" id="FJOG01000022">
    <property type="protein sequence ID" value="CZR62881.1"/>
    <property type="molecule type" value="Genomic_DNA"/>
</dbReference>
<dbReference type="SUPFAM" id="SSF48264">
    <property type="entry name" value="Cytochrome P450"/>
    <property type="match status" value="1"/>
</dbReference>
<dbReference type="PANTHER" id="PTHR24305">
    <property type="entry name" value="CYTOCHROME P450"/>
    <property type="match status" value="1"/>
</dbReference>
<dbReference type="Proteomes" id="UP000184330">
    <property type="component" value="Unassembled WGS sequence"/>
</dbReference>
<comment type="similarity">
    <text evidence="2">Belongs to the cytochrome P450 family.</text>
</comment>
<dbReference type="GO" id="GO:0016705">
    <property type="term" value="F:oxidoreductase activity, acting on paired donors, with incorporation or reduction of molecular oxygen"/>
    <property type="evidence" value="ECO:0007669"/>
    <property type="project" value="InterPro"/>
</dbReference>
<keyword evidence="3" id="KW-0479">Metal-binding</keyword>